<reference evidence="2" key="1">
    <citation type="journal article" date="2022" name="Microbiol. Spectr.">
        <title>Optimizing Conditions in the Acid Tolerance Test for Potential Probiotics Using Response Surface Methodology.</title>
        <authorList>
            <person name="Ko H.I."/>
            <person name="Jeong C.H."/>
            <person name="Hong S.W."/>
            <person name="Eun J.B."/>
            <person name="Kim T.W."/>
        </authorList>
    </citation>
    <scope>NUCLEOTIDE SEQUENCE</scope>
    <source>
        <strain evidence="2">KCKM 0438</strain>
    </source>
</reference>
<organism evidence="2 3">
    <name type="scientific">Lactococcus lactis subsp. cremoris</name>
    <name type="common">Streptococcus cremoris</name>
    <dbReference type="NCBI Taxonomy" id="1359"/>
    <lineage>
        <taxon>Bacteria</taxon>
        <taxon>Bacillati</taxon>
        <taxon>Bacillota</taxon>
        <taxon>Bacilli</taxon>
        <taxon>Lactobacillales</taxon>
        <taxon>Streptococcaceae</taxon>
        <taxon>Lactococcus</taxon>
    </lineage>
</organism>
<dbReference type="Proteomes" id="UP001254658">
    <property type="component" value="Chromosome"/>
</dbReference>
<evidence type="ECO:0000259" key="1">
    <source>
        <dbReference type="Pfam" id="PF08759"/>
    </source>
</evidence>
<dbReference type="AlphaFoldDB" id="A0AAX4A7U5"/>
<feature type="domain" description="Glycosyltransferase GT-D fold" evidence="1">
    <location>
        <begin position="46"/>
        <end position="274"/>
    </location>
</feature>
<evidence type="ECO:0000313" key="3">
    <source>
        <dbReference type="Proteomes" id="UP001254658"/>
    </source>
</evidence>
<dbReference type="Pfam" id="PF08759">
    <property type="entry name" value="GT-D"/>
    <property type="match status" value="1"/>
</dbReference>
<evidence type="ECO:0000313" key="2">
    <source>
        <dbReference type="EMBL" id="WMX71252.1"/>
    </source>
</evidence>
<proteinExistence type="predicted"/>
<protein>
    <submittedName>
        <fullName evidence="2">SP_1767 family glycosyltransferase</fullName>
    </submittedName>
</protein>
<name>A0AAX4A7U5_LACLC</name>
<reference evidence="2" key="2">
    <citation type="submission" date="2023-09" db="EMBL/GenBank/DDBJ databases">
        <authorList>
            <person name="Kim T.W."/>
        </authorList>
    </citation>
    <scope>NUCLEOTIDE SEQUENCE</scope>
    <source>
        <strain evidence="2">KCKM 0438</strain>
    </source>
</reference>
<dbReference type="InterPro" id="IPR014869">
    <property type="entry name" value="GT-D"/>
</dbReference>
<accession>A0AAX4A7U5</accession>
<dbReference type="RefSeq" id="WP_309559218.1">
    <property type="nucleotide sequence ID" value="NZ_CP133787.1"/>
</dbReference>
<dbReference type="EMBL" id="CP133787">
    <property type="protein sequence ID" value="WMX71252.1"/>
    <property type="molecule type" value="Genomic_DNA"/>
</dbReference>
<sequence>MSRIKSLFNIIKLKIIYNLVKKKKYDIKVIPASKCIDEILSKKVSVARFGDGEFDIIRGKSIGYQKYDKTLANRMLDMILRGSNDKIMICLPDVFQNMDRYNDYCDYFYNSQFFVQNEKILRKIEDKYLQYGSTFISRPYIDLKDKSTASGYFNKIKRVWKDRDILIVEGKFSRSGEGNDLFDEARSIQRIICPDRDAYLSINKIEDTILKFCDGKLVLIMLGPTAKIIVDDMVNKYHKIEQFFDLGHIDSEYEWFKMGATEKVALSNKHTAEHNQVSDIVLPKKDKEFEDQVIARVY</sequence>
<gene>
    <name evidence="2" type="ORF">RF668_02860</name>
</gene>
<dbReference type="NCBIfam" id="TIGR03728">
    <property type="entry name" value="glyco_access_1"/>
    <property type="match status" value="1"/>
</dbReference>